<reference evidence="8 9" key="1">
    <citation type="journal article" date="2017" name="ISME J.">
        <title>Energy and carbon metabolisms in a deep terrestrial subsurface fluid microbial community.</title>
        <authorList>
            <person name="Momper L."/>
            <person name="Jungbluth S.P."/>
            <person name="Lee M.D."/>
            <person name="Amend J.P."/>
        </authorList>
    </citation>
    <scope>NUCLEOTIDE SEQUENCE [LARGE SCALE GENOMIC DNA]</scope>
    <source>
        <strain evidence="8">SURF_5</strain>
    </source>
</reference>
<proteinExistence type="inferred from homology"/>
<dbReference type="InterPro" id="IPR000682">
    <property type="entry name" value="PCMT"/>
</dbReference>
<keyword evidence="6 7" id="KW-0949">S-adenosyl-L-methionine</keyword>
<comment type="similarity">
    <text evidence="2 7">Belongs to the methyltransferase superfamily. L-isoaspartyl/D-aspartyl protein methyltransferase family.</text>
</comment>
<dbReference type="GO" id="GO:0005737">
    <property type="term" value="C:cytoplasm"/>
    <property type="evidence" value="ECO:0007669"/>
    <property type="project" value="UniProtKB-SubCell"/>
</dbReference>
<evidence type="ECO:0000313" key="8">
    <source>
        <dbReference type="EMBL" id="RJP23932.1"/>
    </source>
</evidence>
<comment type="function">
    <text evidence="7">Catalyzes the methyl esterification of L-isoaspartyl residues in peptides and proteins that result from spontaneous decomposition of normal L-aspartyl and L-asparaginyl residues. It plays a role in the repair and/or degradation of damaged proteins.</text>
</comment>
<dbReference type="GO" id="GO:0030091">
    <property type="term" value="P:protein repair"/>
    <property type="evidence" value="ECO:0007669"/>
    <property type="project" value="UniProtKB-UniRule"/>
</dbReference>
<dbReference type="SUPFAM" id="SSF53335">
    <property type="entry name" value="S-adenosyl-L-methionine-dependent methyltransferases"/>
    <property type="match status" value="1"/>
</dbReference>
<keyword evidence="3 7" id="KW-0963">Cytoplasm</keyword>
<dbReference type="GO" id="GO:0032259">
    <property type="term" value="P:methylation"/>
    <property type="evidence" value="ECO:0007669"/>
    <property type="project" value="UniProtKB-KW"/>
</dbReference>
<dbReference type="NCBIfam" id="TIGR00080">
    <property type="entry name" value="pimt"/>
    <property type="match status" value="1"/>
</dbReference>
<dbReference type="AlphaFoldDB" id="A0A3A4NY91"/>
<dbReference type="InterPro" id="IPR029063">
    <property type="entry name" value="SAM-dependent_MTases_sf"/>
</dbReference>
<dbReference type="EMBL" id="QZKU01000042">
    <property type="protein sequence ID" value="RJP23932.1"/>
    <property type="molecule type" value="Genomic_DNA"/>
</dbReference>
<evidence type="ECO:0000256" key="1">
    <source>
        <dbReference type="ARBA" id="ARBA00004496"/>
    </source>
</evidence>
<evidence type="ECO:0000256" key="3">
    <source>
        <dbReference type="ARBA" id="ARBA00022490"/>
    </source>
</evidence>
<sequence>MVERQLRGRGIRDERVLAAMLLVPRHEFVPQELRHQAYEDHPLSIGENQTISQPYMVAVMTQELMLRPSDVVLEVGTGSGYQAGVLSRLTSFVYTIERRQRLACLAYATLKQVGYANIAVFCGDGSRGLPEHAPFDAILVTAAAPEVPEVLLEQLADDGRLIIPVGQKMIQVCKRIVRRGRKFEETDLTSCVFVPLVGRFGWEI</sequence>
<name>A0A3A4NY91_ABYX5</name>
<dbReference type="PROSITE" id="PS01279">
    <property type="entry name" value="PCMT"/>
    <property type="match status" value="1"/>
</dbReference>
<evidence type="ECO:0000256" key="5">
    <source>
        <dbReference type="ARBA" id="ARBA00022679"/>
    </source>
</evidence>
<comment type="subcellular location">
    <subcellularLocation>
        <location evidence="1 7">Cytoplasm</location>
    </subcellularLocation>
</comment>
<dbReference type="NCBIfam" id="NF001453">
    <property type="entry name" value="PRK00312.1"/>
    <property type="match status" value="1"/>
</dbReference>
<comment type="caution">
    <text evidence="8">The sequence shown here is derived from an EMBL/GenBank/DDBJ whole genome shotgun (WGS) entry which is preliminary data.</text>
</comment>
<dbReference type="Pfam" id="PF01135">
    <property type="entry name" value="PCMT"/>
    <property type="match status" value="1"/>
</dbReference>
<feature type="active site" evidence="7">
    <location>
        <position position="52"/>
    </location>
</feature>
<keyword evidence="5 7" id="KW-0808">Transferase</keyword>
<dbReference type="CDD" id="cd02440">
    <property type="entry name" value="AdoMet_MTases"/>
    <property type="match status" value="1"/>
</dbReference>
<evidence type="ECO:0000313" key="9">
    <source>
        <dbReference type="Proteomes" id="UP000265882"/>
    </source>
</evidence>
<evidence type="ECO:0000256" key="2">
    <source>
        <dbReference type="ARBA" id="ARBA00005369"/>
    </source>
</evidence>
<dbReference type="PANTHER" id="PTHR11579:SF0">
    <property type="entry name" value="PROTEIN-L-ISOASPARTATE(D-ASPARTATE) O-METHYLTRANSFERASE"/>
    <property type="match status" value="1"/>
</dbReference>
<protein>
    <recommendedName>
        <fullName evidence="7">Protein-L-isoaspartate O-methyltransferase</fullName>
        <ecNumber evidence="7">2.1.1.77</ecNumber>
    </recommendedName>
    <alternativeName>
        <fullName evidence="7">L-isoaspartyl protein carboxyl methyltransferase</fullName>
    </alternativeName>
    <alternativeName>
        <fullName evidence="7">Protein L-isoaspartyl methyltransferase</fullName>
    </alternativeName>
    <alternativeName>
        <fullName evidence="7">Protein-beta-aspartate methyltransferase</fullName>
        <shortName evidence="7">PIMT</shortName>
    </alternativeName>
</protein>
<evidence type="ECO:0000256" key="6">
    <source>
        <dbReference type="ARBA" id="ARBA00022691"/>
    </source>
</evidence>
<dbReference type="FunFam" id="3.40.50.150:FF:000010">
    <property type="entry name" value="Protein-L-isoaspartate O-methyltransferase"/>
    <property type="match status" value="1"/>
</dbReference>
<dbReference type="Gene3D" id="3.40.50.150">
    <property type="entry name" value="Vaccinia Virus protein VP39"/>
    <property type="match status" value="1"/>
</dbReference>
<dbReference type="GO" id="GO:0004719">
    <property type="term" value="F:protein-L-isoaspartate (D-aspartate) O-methyltransferase activity"/>
    <property type="evidence" value="ECO:0007669"/>
    <property type="project" value="UniProtKB-UniRule"/>
</dbReference>
<dbReference type="HAMAP" id="MF_00090">
    <property type="entry name" value="PIMT"/>
    <property type="match status" value="1"/>
</dbReference>
<dbReference type="PANTHER" id="PTHR11579">
    <property type="entry name" value="PROTEIN-L-ISOASPARTATE O-METHYLTRANSFERASE"/>
    <property type="match status" value="1"/>
</dbReference>
<gene>
    <name evidence="7" type="primary">pcm</name>
    <name evidence="8" type="ORF">C4520_05295</name>
</gene>
<evidence type="ECO:0000256" key="4">
    <source>
        <dbReference type="ARBA" id="ARBA00022603"/>
    </source>
</evidence>
<accession>A0A3A4NY91</accession>
<evidence type="ECO:0000256" key="7">
    <source>
        <dbReference type="HAMAP-Rule" id="MF_00090"/>
    </source>
</evidence>
<organism evidence="8 9">
    <name type="scientific">Abyssobacteria bacterium (strain SURF_5)</name>
    <dbReference type="NCBI Taxonomy" id="2093360"/>
    <lineage>
        <taxon>Bacteria</taxon>
        <taxon>Pseudomonadati</taxon>
        <taxon>Candidatus Hydrogenedentota</taxon>
        <taxon>Candidatus Abyssobacteria</taxon>
    </lineage>
</organism>
<dbReference type="EC" id="2.1.1.77" evidence="7"/>
<keyword evidence="4 7" id="KW-0489">Methyltransferase</keyword>
<comment type="catalytic activity">
    <reaction evidence="7">
        <text>[protein]-L-isoaspartate + S-adenosyl-L-methionine = [protein]-L-isoaspartate alpha-methyl ester + S-adenosyl-L-homocysteine</text>
        <dbReference type="Rhea" id="RHEA:12705"/>
        <dbReference type="Rhea" id="RHEA-COMP:12143"/>
        <dbReference type="Rhea" id="RHEA-COMP:12144"/>
        <dbReference type="ChEBI" id="CHEBI:57856"/>
        <dbReference type="ChEBI" id="CHEBI:59789"/>
        <dbReference type="ChEBI" id="CHEBI:90596"/>
        <dbReference type="ChEBI" id="CHEBI:90598"/>
        <dbReference type="EC" id="2.1.1.77"/>
    </reaction>
</comment>
<dbReference type="Proteomes" id="UP000265882">
    <property type="component" value="Unassembled WGS sequence"/>
</dbReference>